<organism evidence="6 7">
    <name type="scientific">Paraglaciecola chathamensis</name>
    <dbReference type="NCBI Taxonomy" id="368405"/>
    <lineage>
        <taxon>Bacteria</taxon>
        <taxon>Pseudomonadati</taxon>
        <taxon>Pseudomonadota</taxon>
        <taxon>Gammaproteobacteria</taxon>
        <taxon>Alteromonadales</taxon>
        <taxon>Alteromonadaceae</taxon>
        <taxon>Paraglaciecola</taxon>
    </lineage>
</organism>
<dbReference type="Gene3D" id="1.10.443.10">
    <property type="entry name" value="Intergrase catalytic core"/>
    <property type="match status" value="1"/>
</dbReference>
<dbReference type="InterPro" id="IPR002104">
    <property type="entry name" value="Integrase_catalytic"/>
</dbReference>
<dbReference type="PANTHER" id="PTHR30349:SF77">
    <property type="entry name" value="TYROSINE RECOMBINASE XERC"/>
    <property type="match status" value="1"/>
</dbReference>
<comment type="caution">
    <text evidence="6">The sequence shown here is derived from an EMBL/GenBank/DDBJ whole genome shotgun (WGS) entry which is preliminary data.</text>
</comment>
<evidence type="ECO:0000256" key="3">
    <source>
        <dbReference type="ARBA" id="ARBA00023125"/>
    </source>
</evidence>
<evidence type="ECO:0000256" key="4">
    <source>
        <dbReference type="ARBA" id="ARBA00023172"/>
    </source>
</evidence>
<dbReference type="InterPro" id="IPR010998">
    <property type="entry name" value="Integrase_recombinase_N"/>
</dbReference>
<name>A0A8H9IEW6_9ALTE</name>
<dbReference type="InterPro" id="IPR011010">
    <property type="entry name" value="DNA_brk_join_enz"/>
</dbReference>
<evidence type="ECO:0000313" key="6">
    <source>
        <dbReference type="EMBL" id="GGZ62443.1"/>
    </source>
</evidence>
<dbReference type="GO" id="GO:0005737">
    <property type="term" value="C:cytoplasm"/>
    <property type="evidence" value="ECO:0007669"/>
    <property type="project" value="UniProtKB-SubCell"/>
</dbReference>
<dbReference type="GO" id="GO:0015074">
    <property type="term" value="P:DNA integration"/>
    <property type="evidence" value="ECO:0007669"/>
    <property type="project" value="UniProtKB-KW"/>
</dbReference>
<dbReference type="SUPFAM" id="SSF56349">
    <property type="entry name" value="DNA breaking-rejoining enzymes"/>
    <property type="match status" value="1"/>
</dbReference>
<dbReference type="RefSeq" id="WP_013753776.1">
    <property type="nucleotide sequence ID" value="NZ_BMZC01000005.1"/>
</dbReference>
<sequence length="413" mass="46914">MTVIFAPLFPHAEQLDVGVTYINQHVMALDTSIKDAAYSYELAIEYLSENRFNANNFKSIRSELNLLFNWAWEVKRISIADIDRVQLRKFVDFCNQPPIELITHASYPFFVENKQDGTLAPNPKWRPFVLRSAGRYVRKTSTLKAQLSLLSGFFLFLSDMEYVDKNPAAVLLRRLNVNNTHVVESSDGEKALSDVQWKRVWQHVNDLANTQPEKHQRTRLLFALLYLLYPRVSEIAARPGYTPMMSSFIRHRSGHWVFKIPRSKGGKSRLIPCPDELMQCLKAYRQYLGLADFPAPDEQVPLFVRHRAGTHGRETGILNAQLGIEAIRDIVRMIFDNVADSHNGSVQEAHELSELRDFSVHSLRHTGITTSIAAGTPLQVVMKNAGHADLSTLSVYISTDIQQQAEATVPRAL</sequence>
<dbReference type="Proteomes" id="UP000622604">
    <property type="component" value="Unassembled WGS sequence"/>
</dbReference>
<evidence type="ECO:0000259" key="5">
    <source>
        <dbReference type="PROSITE" id="PS51898"/>
    </source>
</evidence>
<evidence type="ECO:0000256" key="2">
    <source>
        <dbReference type="ARBA" id="ARBA00022908"/>
    </source>
</evidence>
<dbReference type="AlphaFoldDB" id="A0A8H9IEW6"/>
<evidence type="ECO:0000313" key="7">
    <source>
        <dbReference type="Proteomes" id="UP000622604"/>
    </source>
</evidence>
<keyword evidence="3" id="KW-0238">DNA-binding</keyword>
<keyword evidence="2" id="KW-0229">DNA integration</keyword>
<dbReference type="PROSITE" id="PS51898">
    <property type="entry name" value="TYR_RECOMBINASE"/>
    <property type="match status" value="1"/>
</dbReference>
<keyword evidence="4" id="KW-0233">DNA recombination</keyword>
<dbReference type="GO" id="GO:0003677">
    <property type="term" value="F:DNA binding"/>
    <property type="evidence" value="ECO:0007669"/>
    <property type="project" value="UniProtKB-KW"/>
</dbReference>
<dbReference type="Gene3D" id="1.10.150.130">
    <property type="match status" value="1"/>
</dbReference>
<dbReference type="PANTHER" id="PTHR30349">
    <property type="entry name" value="PHAGE INTEGRASE-RELATED"/>
    <property type="match status" value="1"/>
</dbReference>
<dbReference type="GO" id="GO:0006310">
    <property type="term" value="P:DNA recombination"/>
    <property type="evidence" value="ECO:0007669"/>
    <property type="project" value="UniProtKB-KW"/>
</dbReference>
<dbReference type="EMBL" id="BMZC01000005">
    <property type="protein sequence ID" value="GGZ62443.1"/>
    <property type="molecule type" value="Genomic_DNA"/>
</dbReference>
<evidence type="ECO:0000256" key="1">
    <source>
        <dbReference type="ARBA" id="ARBA00004496"/>
    </source>
</evidence>
<dbReference type="InterPro" id="IPR013762">
    <property type="entry name" value="Integrase-like_cat_sf"/>
</dbReference>
<protein>
    <submittedName>
        <fullName evidence="6">Integrase</fullName>
    </submittedName>
</protein>
<reference evidence="6" key="1">
    <citation type="journal article" date="2014" name="Int. J. Syst. Evol. Microbiol.">
        <title>Complete genome sequence of Corynebacterium casei LMG S-19264T (=DSM 44701T), isolated from a smear-ripened cheese.</title>
        <authorList>
            <consortium name="US DOE Joint Genome Institute (JGI-PGF)"/>
            <person name="Walter F."/>
            <person name="Albersmeier A."/>
            <person name="Kalinowski J."/>
            <person name="Ruckert C."/>
        </authorList>
    </citation>
    <scope>NUCLEOTIDE SEQUENCE</scope>
    <source>
        <strain evidence="6">KCTC 32337</strain>
    </source>
</reference>
<dbReference type="Pfam" id="PF00589">
    <property type="entry name" value="Phage_integrase"/>
    <property type="match status" value="1"/>
</dbReference>
<dbReference type="InterPro" id="IPR050090">
    <property type="entry name" value="Tyrosine_recombinase_XerCD"/>
</dbReference>
<comment type="subcellular location">
    <subcellularLocation>
        <location evidence="1">Cytoplasm</location>
    </subcellularLocation>
</comment>
<feature type="domain" description="Tyr recombinase" evidence="5">
    <location>
        <begin position="187"/>
        <end position="409"/>
    </location>
</feature>
<proteinExistence type="predicted"/>
<gene>
    <name evidence="6" type="ORF">GCM10011274_20510</name>
</gene>
<dbReference type="CDD" id="cd00397">
    <property type="entry name" value="DNA_BRE_C"/>
    <property type="match status" value="1"/>
</dbReference>
<accession>A0A8H9IEW6</accession>
<reference evidence="6" key="2">
    <citation type="submission" date="2020-09" db="EMBL/GenBank/DDBJ databases">
        <authorList>
            <person name="Sun Q."/>
            <person name="Kim S."/>
        </authorList>
    </citation>
    <scope>NUCLEOTIDE SEQUENCE</scope>
    <source>
        <strain evidence="6">KCTC 32337</strain>
    </source>
</reference>